<evidence type="ECO:0000313" key="2">
    <source>
        <dbReference type="Proteomes" id="UP000234345"/>
    </source>
</evidence>
<dbReference type="AlphaFoldDB" id="A0A7Z7IVT6"/>
<proteinExistence type="predicted"/>
<name>A0A7Z7IVT6_XANCH</name>
<accession>A0A7Z7IVT6</accession>
<dbReference type="EMBL" id="OCZC01000043">
    <property type="protein sequence ID" value="SOO22506.1"/>
    <property type="molecule type" value="Genomic_DNA"/>
</dbReference>
<protein>
    <submittedName>
        <fullName evidence="1">Uncharacterized protein</fullName>
    </submittedName>
</protein>
<reference evidence="1 2" key="1">
    <citation type="submission" date="2017-10" db="EMBL/GenBank/DDBJ databases">
        <authorList>
            <person name="Regsiter A."/>
            <person name="William W."/>
        </authorList>
    </citation>
    <scope>NUCLEOTIDE SEQUENCE [LARGE SCALE GENOMIC DNA]</scope>
    <source>
        <strain evidence="1 2">CFBP6991</strain>
    </source>
</reference>
<organism evidence="1 2">
    <name type="scientific">Xanthomonas campestris pv. phaseoli</name>
    <dbReference type="NCBI Taxonomy" id="317013"/>
    <lineage>
        <taxon>Bacteria</taxon>
        <taxon>Pseudomonadati</taxon>
        <taxon>Pseudomonadota</taxon>
        <taxon>Gammaproteobacteria</taxon>
        <taxon>Lysobacterales</taxon>
        <taxon>Lysobacteraceae</taxon>
        <taxon>Xanthomonas</taxon>
    </lineage>
</organism>
<evidence type="ECO:0000313" key="1">
    <source>
        <dbReference type="EMBL" id="SOO22506.1"/>
    </source>
</evidence>
<comment type="caution">
    <text evidence="1">The sequence shown here is derived from an EMBL/GenBank/DDBJ whole genome shotgun (WGS) entry which is preliminary data.</text>
</comment>
<gene>
    <name evidence="1" type="ORF">XFF6991_150267</name>
</gene>
<dbReference type="Proteomes" id="UP000234345">
    <property type="component" value="Unassembled WGS sequence"/>
</dbReference>
<sequence>MGRYRLPFDNFAQNALCSPKYTLWENDQSMSIWLSLRVCTGRNKICCISVFHCYEAYF</sequence>